<accession>A0AAV5AM35</accession>
<gene>
    <name evidence="11" type="ORF">Clacol_008182</name>
</gene>
<dbReference type="InterPro" id="IPR018108">
    <property type="entry name" value="MCP_transmembrane"/>
</dbReference>
<dbReference type="Proteomes" id="UP001050691">
    <property type="component" value="Unassembled WGS sequence"/>
</dbReference>
<keyword evidence="12" id="KW-1185">Reference proteome</keyword>
<evidence type="ECO:0008006" key="13">
    <source>
        <dbReference type="Google" id="ProtNLM"/>
    </source>
</evidence>
<evidence type="ECO:0000256" key="4">
    <source>
        <dbReference type="ARBA" id="ARBA00022692"/>
    </source>
</evidence>
<dbReference type="PANTHER" id="PTHR45618">
    <property type="entry name" value="MITOCHONDRIAL DICARBOXYLATE CARRIER-RELATED"/>
    <property type="match status" value="1"/>
</dbReference>
<dbReference type="InterPro" id="IPR050391">
    <property type="entry name" value="Mito_Metabolite_Transporter"/>
</dbReference>
<keyword evidence="5" id="KW-0677">Repeat</keyword>
<dbReference type="InterPro" id="IPR002067">
    <property type="entry name" value="MCP"/>
</dbReference>
<proteinExistence type="inferred from homology"/>
<dbReference type="GO" id="GO:0055085">
    <property type="term" value="P:transmembrane transport"/>
    <property type="evidence" value="ECO:0007669"/>
    <property type="project" value="InterPro"/>
</dbReference>
<feature type="repeat" description="Solcar" evidence="9">
    <location>
        <begin position="2"/>
        <end position="89"/>
    </location>
</feature>
<protein>
    <recommendedName>
        <fullName evidence="13">Mitochondrial dicarboxylate carrier</fullName>
    </recommendedName>
</protein>
<feature type="repeat" description="Solcar" evidence="9">
    <location>
        <begin position="177"/>
        <end position="260"/>
    </location>
</feature>
<dbReference type="Pfam" id="PF00153">
    <property type="entry name" value="Mito_carr"/>
    <property type="match status" value="2"/>
</dbReference>
<keyword evidence="8 9" id="KW-0472">Membrane</keyword>
<dbReference type="PRINTS" id="PR00926">
    <property type="entry name" value="MITOCARRIER"/>
</dbReference>
<keyword evidence="4 9" id="KW-0812">Transmembrane</keyword>
<evidence type="ECO:0000256" key="6">
    <source>
        <dbReference type="ARBA" id="ARBA00022989"/>
    </source>
</evidence>
<evidence type="ECO:0000256" key="8">
    <source>
        <dbReference type="ARBA" id="ARBA00023136"/>
    </source>
</evidence>
<dbReference type="Gene3D" id="1.50.40.10">
    <property type="entry name" value="Mitochondrial carrier domain"/>
    <property type="match status" value="1"/>
</dbReference>
<evidence type="ECO:0000256" key="9">
    <source>
        <dbReference type="PROSITE-ProRule" id="PRU00282"/>
    </source>
</evidence>
<evidence type="ECO:0000256" key="7">
    <source>
        <dbReference type="ARBA" id="ARBA00023128"/>
    </source>
</evidence>
<dbReference type="EMBL" id="BPWL01000009">
    <property type="protein sequence ID" value="GJJ13925.1"/>
    <property type="molecule type" value="Genomic_DNA"/>
</dbReference>
<organism evidence="11 12">
    <name type="scientific">Clathrus columnatus</name>
    <dbReference type="NCBI Taxonomy" id="1419009"/>
    <lineage>
        <taxon>Eukaryota</taxon>
        <taxon>Fungi</taxon>
        <taxon>Dikarya</taxon>
        <taxon>Basidiomycota</taxon>
        <taxon>Agaricomycotina</taxon>
        <taxon>Agaricomycetes</taxon>
        <taxon>Phallomycetidae</taxon>
        <taxon>Phallales</taxon>
        <taxon>Clathraceae</taxon>
        <taxon>Clathrus</taxon>
    </lineage>
</organism>
<comment type="similarity">
    <text evidence="2 10">Belongs to the mitochondrial carrier (TC 2.A.29) family.</text>
</comment>
<reference evidence="11" key="1">
    <citation type="submission" date="2021-10" db="EMBL/GenBank/DDBJ databases">
        <title>De novo Genome Assembly of Clathrus columnatus (Basidiomycota, Fungi) Using Illumina and Nanopore Sequence Data.</title>
        <authorList>
            <person name="Ogiso-Tanaka E."/>
            <person name="Itagaki H."/>
            <person name="Hosoya T."/>
            <person name="Hosaka K."/>
        </authorList>
    </citation>
    <scope>NUCLEOTIDE SEQUENCE</scope>
    <source>
        <strain evidence="11">MO-923</strain>
    </source>
</reference>
<sequence>MSSSKTPFWLGGVAGSMAACFTHPLDLTKLRMQTIKTLDGRKPSMFRVIRETIVSSGVRSLYVGLSASLLRQMTYSLVRLGSYDSIKNRITDGKQLSNHRKQPSNTQLLLAAGISGGFGGVAGNPADILLVRMTTDPLKPPNTRYNYSNAFYGLFRLAREEGFQGLLRGLSPNTIRAVLMNTSQLASLAGTIATTICSPADVIKARIMASTDQSSIIGTLAKSFREEGPMFIFKGWTPAFIRLAPNTVLMLVFLEQLRNGWRYYTKALP</sequence>
<comment type="subcellular location">
    <subcellularLocation>
        <location evidence="1">Mitochondrion membrane</location>
        <topology evidence="1">Multi-pass membrane protein</topology>
    </subcellularLocation>
</comment>
<dbReference type="PROSITE" id="PS51257">
    <property type="entry name" value="PROKAR_LIPOPROTEIN"/>
    <property type="match status" value="1"/>
</dbReference>
<comment type="caution">
    <text evidence="11">The sequence shown here is derived from an EMBL/GenBank/DDBJ whole genome shotgun (WGS) entry which is preliminary data.</text>
</comment>
<keyword evidence="3 10" id="KW-0813">Transport</keyword>
<evidence type="ECO:0000256" key="3">
    <source>
        <dbReference type="ARBA" id="ARBA00022448"/>
    </source>
</evidence>
<name>A0AAV5AM35_9AGAM</name>
<evidence type="ECO:0000256" key="2">
    <source>
        <dbReference type="ARBA" id="ARBA00006375"/>
    </source>
</evidence>
<evidence type="ECO:0000256" key="5">
    <source>
        <dbReference type="ARBA" id="ARBA00022737"/>
    </source>
</evidence>
<evidence type="ECO:0000313" key="11">
    <source>
        <dbReference type="EMBL" id="GJJ13925.1"/>
    </source>
</evidence>
<evidence type="ECO:0000313" key="12">
    <source>
        <dbReference type="Proteomes" id="UP001050691"/>
    </source>
</evidence>
<evidence type="ECO:0000256" key="1">
    <source>
        <dbReference type="ARBA" id="ARBA00004225"/>
    </source>
</evidence>
<dbReference type="SUPFAM" id="SSF103506">
    <property type="entry name" value="Mitochondrial carrier"/>
    <property type="match status" value="1"/>
</dbReference>
<dbReference type="PROSITE" id="PS50920">
    <property type="entry name" value="SOLCAR"/>
    <property type="match status" value="2"/>
</dbReference>
<keyword evidence="6" id="KW-1133">Transmembrane helix</keyword>
<dbReference type="GO" id="GO:0031966">
    <property type="term" value="C:mitochondrial membrane"/>
    <property type="evidence" value="ECO:0007669"/>
    <property type="project" value="UniProtKB-SubCell"/>
</dbReference>
<evidence type="ECO:0000256" key="10">
    <source>
        <dbReference type="RuleBase" id="RU000488"/>
    </source>
</evidence>
<dbReference type="AlphaFoldDB" id="A0AAV5AM35"/>
<keyword evidence="7" id="KW-0496">Mitochondrion</keyword>
<dbReference type="InterPro" id="IPR023395">
    <property type="entry name" value="MCP_dom_sf"/>
</dbReference>